<name>A0A940MAD9_9ACTN</name>
<feature type="transmembrane region" description="Helical" evidence="7">
    <location>
        <begin position="338"/>
        <end position="358"/>
    </location>
</feature>
<keyword evidence="2" id="KW-0813">Transport</keyword>
<dbReference type="InterPro" id="IPR036259">
    <property type="entry name" value="MFS_trans_sf"/>
</dbReference>
<protein>
    <submittedName>
        <fullName evidence="9">MFS transporter</fullName>
    </submittedName>
</protein>
<organism evidence="9 10">
    <name type="scientific">Streptomyces montanisoli</name>
    <dbReference type="NCBI Taxonomy" id="2798581"/>
    <lineage>
        <taxon>Bacteria</taxon>
        <taxon>Bacillati</taxon>
        <taxon>Actinomycetota</taxon>
        <taxon>Actinomycetes</taxon>
        <taxon>Kitasatosporales</taxon>
        <taxon>Streptomycetaceae</taxon>
        <taxon>Streptomyces</taxon>
    </lineage>
</organism>
<dbReference type="PROSITE" id="PS50850">
    <property type="entry name" value="MFS"/>
    <property type="match status" value="1"/>
</dbReference>
<dbReference type="Proteomes" id="UP000670475">
    <property type="component" value="Unassembled WGS sequence"/>
</dbReference>
<dbReference type="GO" id="GO:0022857">
    <property type="term" value="F:transmembrane transporter activity"/>
    <property type="evidence" value="ECO:0007669"/>
    <property type="project" value="InterPro"/>
</dbReference>
<dbReference type="InterPro" id="IPR044770">
    <property type="entry name" value="MFS_spinster-like"/>
</dbReference>
<comment type="subcellular location">
    <subcellularLocation>
        <location evidence="1">Cell membrane</location>
        <topology evidence="1">Multi-pass membrane protein</topology>
    </subcellularLocation>
</comment>
<keyword evidence="5 7" id="KW-0472">Membrane</keyword>
<proteinExistence type="predicted"/>
<dbReference type="Gene3D" id="1.20.1250.20">
    <property type="entry name" value="MFS general substrate transporter like domains"/>
    <property type="match status" value="1"/>
</dbReference>
<evidence type="ECO:0000259" key="8">
    <source>
        <dbReference type="PROSITE" id="PS50850"/>
    </source>
</evidence>
<evidence type="ECO:0000256" key="3">
    <source>
        <dbReference type="ARBA" id="ARBA00022692"/>
    </source>
</evidence>
<keyword evidence="4 7" id="KW-1133">Transmembrane helix</keyword>
<dbReference type="EMBL" id="JAGIQL010000011">
    <property type="protein sequence ID" value="MBP0456836.1"/>
    <property type="molecule type" value="Genomic_DNA"/>
</dbReference>
<feature type="transmembrane region" description="Helical" evidence="7">
    <location>
        <begin position="364"/>
        <end position="384"/>
    </location>
</feature>
<evidence type="ECO:0000313" key="10">
    <source>
        <dbReference type="Proteomes" id="UP000670475"/>
    </source>
</evidence>
<feature type="transmembrane region" description="Helical" evidence="7">
    <location>
        <begin position="303"/>
        <end position="326"/>
    </location>
</feature>
<feature type="region of interest" description="Disordered" evidence="6">
    <location>
        <begin position="204"/>
        <end position="233"/>
    </location>
</feature>
<sequence>MRAGTAVRLLEERVKRALGGGARAQRVLVLGAVLGLDGADKGTVSAMAGPLKHAFSIGNTEIGLLATVVAVVGGVFTIPVGALTDRVRRTRLLAFSTVLWVAATAMSGFAPSYLWLLVSRAALGAVTATSGPTVASLTGDYFPVRERARTYGSILAGELAGTALGFAVSGTVGSALGWRFAFWWLVIPGVLLVWAVWRLPEPVRGSQGRTEDERRSESEGAPPREDRDPAKKAVAASGVTADEDLVLREDPRGLSLWRAVGRVLRVRTNLVLIVASALGYFFFSGLRSFATLFTTHQYGVSNSVASLLVLVVGAGALVGVLAGGRVADRLLGRRRPNARVLVPTVCLLAVPVFAAPAIHTTTLLVALPLLISALILLGAVNPPLDAARLDIIHPYLWGRAEGVRTVLRTLAEGPAPTLFGFVSSGVFGGPHGLEYTLLVFLLPLFAAGLLGLVALRTYPKDVATAEASARAIRAEGA</sequence>
<dbReference type="AlphaFoldDB" id="A0A940MAD9"/>
<gene>
    <name evidence="9" type="ORF">JFN87_04855</name>
</gene>
<accession>A0A940MAD9</accession>
<feature type="transmembrane region" description="Helical" evidence="7">
    <location>
        <begin position="181"/>
        <end position="199"/>
    </location>
</feature>
<evidence type="ECO:0000313" key="9">
    <source>
        <dbReference type="EMBL" id="MBP0456836.1"/>
    </source>
</evidence>
<evidence type="ECO:0000256" key="6">
    <source>
        <dbReference type="SAM" id="MobiDB-lite"/>
    </source>
</evidence>
<keyword evidence="3 7" id="KW-0812">Transmembrane</keyword>
<dbReference type="InterPro" id="IPR011701">
    <property type="entry name" value="MFS"/>
</dbReference>
<evidence type="ECO:0000256" key="7">
    <source>
        <dbReference type="SAM" id="Phobius"/>
    </source>
</evidence>
<feature type="transmembrane region" description="Helical" evidence="7">
    <location>
        <begin position="154"/>
        <end position="175"/>
    </location>
</feature>
<feature type="transmembrane region" description="Helical" evidence="7">
    <location>
        <begin position="266"/>
        <end position="283"/>
    </location>
</feature>
<feature type="transmembrane region" description="Helical" evidence="7">
    <location>
        <begin position="435"/>
        <end position="455"/>
    </location>
</feature>
<feature type="domain" description="Major facilitator superfamily (MFS) profile" evidence="8">
    <location>
        <begin position="26"/>
        <end position="462"/>
    </location>
</feature>
<evidence type="ECO:0000256" key="2">
    <source>
        <dbReference type="ARBA" id="ARBA00022448"/>
    </source>
</evidence>
<feature type="transmembrane region" description="Helical" evidence="7">
    <location>
        <begin position="405"/>
        <end position="429"/>
    </location>
</feature>
<dbReference type="PANTHER" id="PTHR23505:SF79">
    <property type="entry name" value="PROTEIN SPINSTER"/>
    <property type="match status" value="1"/>
</dbReference>
<feature type="compositionally biased region" description="Basic and acidic residues" evidence="6">
    <location>
        <begin position="209"/>
        <end position="231"/>
    </location>
</feature>
<keyword evidence="10" id="KW-1185">Reference proteome</keyword>
<dbReference type="SUPFAM" id="SSF103473">
    <property type="entry name" value="MFS general substrate transporter"/>
    <property type="match status" value="1"/>
</dbReference>
<comment type="caution">
    <text evidence="9">The sequence shown here is derived from an EMBL/GenBank/DDBJ whole genome shotgun (WGS) entry which is preliminary data.</text>
</comment>
<reference evidence="9" key="1">
    <citation type="submission" date="2021-03" db="EMBL/GenBank/DDBJ databases">
        <title>Whole genome sequence of Streptomyces bomunensis MMS17-BM035.</title>
        <authorList>
            <person name="Lee J.H."/>
        </authorList>
    </citation>
    <scope>NUCLEOTIDE SEQUENCE</scope>
    <source>
        <strain evidence="9">MMS17-BM035</strain>
    </source>
</reference>
<feature type="transmembrane region" description="Helical" evidence="7">
    <location>
        <begin position="92"/>
        <end position="115"/>
    </location>
</feature>
<dbReference type="Pfam" id="PF07690">
    <property type="entry name" value="MFS_1"/>
    <property type="match status" value="1"/>
</dbReference>
<feature type="transmembrane region" description="Helical" evidence="7">
    <location>
        <begin position="62"/>
        <end position="80"/>
    </location>
</feature>
<evidence type="ECO:0000256" key="4">
    <source>
        <dbReference type="ARBA" id="ARBA00022989"/>
    </source>
</evidence>
<evidence type="ECO:0000256" key="5">
    <source>
        <dbReference type="ARBA" id="ARBA00023136"/>
    </source>
</evidence>
<dbReference type="InterPro" id="IPR020846">
    <property type="entry name" value="MFS_dom"/>
</dbReference>
<evidence type="ECO:0000256" key="1">
    <source>
        <dbReference type="ARBA" id="ARBA00004651"/>
    </source>
</evidence>
<dbReference type="GO" id="GO:0005886">
    <property type="term" value="C:plasma membrane"/>
    <property type="evidence" value="ECO:0007669"/>
    <property type="project" value="UniProtKB-SubCell"/>
</dbReference>
<dbReference type="PANTHER" id="PTHR23505">
    <property type="entry name" value="SPINSTER"/>
    <property type="match status" value="1"/>
</dbReference>
<dbReference type="RefSeq" id="WP_209338619.1">
    <property type="nucleotide sequence ID" value="NZ_JAGIQL010000011.1"/>
</dbReference>